<accession>A0A841BKC6</accession>
<dbReference type="InterPro" id="IPR050266">
    <property type="entry name" value="AB_hydrolase_sf"/>
</dbReference>
<dbReference type="PANTHER" id="PTHR43798:SF33">
    <property type="entry name" value="HYDROLASE, PUTATIVE (AFU_ORTHOLOGUE AFUA_2G14860)-RELATED"/>
    <property type="match status" value="1"/>
</dbReference>
<protein>
    <submittedName>
        <fullName evidence="2">Pimeloyl-ACP methyl ester carboxylesterase</fullName>
    </submittedName>
</protein>
<comment type="caution">
    <text evidence="2">The sequence shown here is derived from an EMBL/GenBank/DDBJ whole genome shotgun (WGS) entry which is preliminary data.</text>
</comment>
<keyword evidence="3" id="KW-1185">Reference proteome</keyword>
<reference evidence="2 3" key="1">
    <citation type="submission" date="2020-08" db="EMBL/GenBank/DDBJ databases">
        <title>Sequencing the genomes of 1000 actinobacteria strains.</title>
        <authorList>
            <person name="Klenk H.-P."/>
        </authorList>
    </citation>
    <scope>NUCLEOTIDE SEQUENCE [LARGE SCALE GENOMIC DNA]</scope>
    <source>
        <strain evidence="2 3">DSM 45362</strain>
    </source>
</reference>
<dbReference type="EMBL" id="JACHMN010000002">
    <property type="protein sequence ID" value="MBB5868095.1"/>
    <property type="molecule type" value="Genomic_DNA"/>
</dbReference>
<evidence type="ECO:0000313" key="3">
    <source>
        <dbReference type="Proteomes" id="UP000587527"/>
    </source>
</evidence>
<dbReference type="SUPFAM" id="SSF53474">
    <property type="entry name" value="alpha/beta-Hydrolases"/>
    <property type="match status" value="1"/>
</dbReference>
<dbReference type="GO" id="GO:0016020">
    <property type="term" value="C:membrane"/>
    <property type="evidence" value="ECO:0007669"/>
    <property type="project" value="TreeGrafter"/>
</dbReference>
<evidence type="ECO:0000313" key="2">
    <source>
        <dbReference type="EMBL" id="MBB5868095.1"/>
    </source>
</evidence>
<dbReference type="Gene3D" id="3.40.50.1820">
    <property type="entry name" value="alpha/beta hydrolase"/>
    <property type="match status" value="1"/>
</dbReference>
<dbReference type="Proteomes" id="UP000587527">
    <property type="component" value="Unassembled WGS sequence"/>
</dbReference>
<dbReference type="InterPro" id="IPR029058">
    <property type="entry name" value="AB_hydrolase_fold"/>
</dbReference>
<sequence>MTALAYRAGGNPGPDGTSVVLLHGLGGDASSWREVAPLLGDLGRTYAVDLRGHGDSPRPGDYSAELMRDDVVALLDELALERVVLVGHSLGGLVAYLVALASPERTLALVLEEPPPPVPLNRPDAVRPDEPTPFDWAVVPAIRAQVNHPDPRWWGQLATITVPTLLVAGGPESHVPQHLLAEMAAQFPNGKLSTIPGGHSLHEVYPQEFADSVRRLVGPI</sequence>
<dbReference type="RefSeq" id="WP_246466214.1">
    <property type="nucleotide sequence ID" value="NZ_JACHMN010000002.1"/>
</dbReference>
<organism evidence="2 3">
    <name type="scientific">Allocatelliglobosispora scoriae</name>
    <dbReference type="NCBI Taxonomy" id="643052"/>
    <lineage>
        <taxon>Bacteria</taxon>
        <taxon>Bacillati</taxon>
        <taxon>Actinomycetota</taxon>
        <taxon>Actinomycetes</taxon>
        <taxon>Micromonosporales</taxon>
        <taxon>Micromonosporaceae</taxon>
        <taxon>Allocatelliglobosispora</taxon>
    </lineage>
</organism>
<evidence type="ECO:0000259" key="1">
    <source>
        <dbReference type="Pfam" id="PF12697"/>
    </source>
</evidence>
<name>A0A841BKC6_9ACTN</name>
<proteinExistence type="predicted"/>
<dbReference type="InterPro" id="IPR000073">
    <property type="entry name" value="AB_hydrolase_1"/>
</dbReference>
<gene>
    <name evidence="2" type="ORF">F4553_001474</name>
</gene>
<feature type="domain" description="AB hydrolase-1" evidence="1">
    <location>
        <begin position="19"/>
        <end position="211"/>
    </location>
</feature>
<dbReference type="GO" id="GO:0003824">
    <property type="term" value="F:catalytic activity"/>
    <property type="evidence" value="ECO:0007669"/>
    <property type="project" value="UniProtKB-ARBA"/>
</dbReference>
<dbReference type="PANTHER" id="PTHR43798">
    <property type="entry name" value="MONOACYLGLYCEROL LIPASE"/>
    <property type="match status" value="1"/>
</dbReference>
<dbReference type="Pfam" id="PF12697">
    <property type="entry name" value="Abhydrolase_6"/>
    <property type="match status" value="1"/>
</dbReference>
<dbReference type="AlphaFoldDB" id="A0A841BKC6"/>